<dbReference type="EMBL" id="GGEC01083670">
    <property type="protein sequence ID" value="MBX64154.1"/>
    <property type="molecule type" value="Transcribed_RNA"/>
</dbReference>
<accession>A0A2P2QB49</accession>
<reference evidence="1" key="1">
    <citation type="submission" date="2018-02" db="EMBL/GenBank/DDBJ databases">
        <title>Rhizophora mucronata_Transcriptome.</title>
        <authorList>
            <person name="Meera S.P."/>
            <person name="Sreeshan A."/>
            <person name="Augustine A."/>
        </authorList>
    </citation>
    <scope>NUCLEOTIDE SEQUENCE</scope>
    <source>
        <tissue evidence="1">Leaf</tissue>
    </source>
</reference>
<sequence length="45" mass="5265">MLGFSKSFEIYFFCSLHSSIINRQKEYSFVTRAKCKEVLVVHSFG</sequence>
<evidence type="ECO:0000313" key="1">
    <source>
        <dbReference type="EMBL" id="MBX64154.1"/>
    </source>
</evidence>
<dbReference type="AlphaFoldDB" id="A0A2P2QB49"/>
<name>A0A2P2QB49_RHIMU</name>
<protein>
    <submittedName>
        <fullName evidence="1">Uncharacterized protein</fullName>
    </submittedName>
</protein>
<organism evidence="1">
    <name type="scientific">Rhizophora mucronata</name>
    <name type="common">Asiatic mangrove</name>
    <dbReference type="NCBI Taxonomy" id="61149"/>
    <lineage>
        <taxon>Eukaryota</taxon>
        <taxon>Viridiplantae</taxon>
        <taxon>Streptophyta</taxon>
        <taxon>Embryophyta</taxon>
        <taxon>Tracheophyta</taxon>
        <taxon>Spermatophyta</taxon>
        <taxon>Magnoliopsida</taxon>
        <taxon>eudicotyledons</taxon>
        <taxon>Gunneridae</taxon>
        <taxon>Pentapetalae</taxon>
        <taxon>rosids</taxon>
        <taxon>fabids</taxon>
        <taxon>Malpighiales</taxon>
        <taxon>Rhizophoraceae</taxon>
        <taxon>Rhizophora</taxon>
    </lineage>
</organism>
<proteinExistence type="predicted"/>